<dbReference type="SUPFAM" id="SSF53187">
    <property type="entry name" value="Zn-dependent exopeptidases"/>
    <property type="match status" value="1"/>
</dbReference>
<accession>D3F577</accession>
<dbReference type="Gene3D" id="3.30.70.360">
    <property type="match status" value="1"/>
</dbReference>
<evidence type="ECO:0000256" key="4">
    <source>
        <dbReference type="ARBA" id="ARBA00022833"/>
    </source>
</evidence>
<dbReference type="KEGG" id="cwo:Cwoe_0219"/>
<proteinExistence type="predicted"/>
<sequence>MPPVDAWVQQAAAGIAERAERDLEALVAVSSPSGDVHGAEDCVAVVRALVPPAAAIERIPCSSPGHADDVVVRIAGSGSGRLLLLGHLDTVVPHERHEPLRRDGERLVGSGTVDMKGGDVLALGLLRALAEQPQRFAEVALLLVVDEEWRTGPMVHVDRFAGWDGCLCFEAGELAPDGSDAVIVRRKAAGTLRVRARGVAAHAGSAPHKGRNALLALAAAAQAVAAAHAPDGHDRLTSVPTMLHSGDAFNVVPDAGELACDLRSDRTAAFEEVRALVPRELAGVELDAELTRVWPAMDARAATAPLLASAAELLGRPLVAAGRGGASDASHVAPAIPFTVDGLGPRGGRAHAPGEFVLAAALHSRAEVAVALAAAVLDAAGATV</sequence>
<protein>
    <submittedName>
        <fullName evidence="6">Peptidase dimerization domain protein</fullName>
    </submittedName>
</protein>
<feature type="domain" description="Peptidase M20 dimerisation" evidence="5">
    <location>
        <begin position="186"/>
        <end position="277"/>
    </location>
</feature>
<dbReference type="Proteomes" id="UP000008229">
    <property type="component" value="Chromosome"/>
</dbReference>
<dbReference type="InterPro" id="IPR036264">
    <property type="entry name" value="Bact_exopeptidase_dim_dom"/>
</dbReference>
<dbReference type="InterPro" id="IPR002933">
    <property type="entry name" value="Peptidase_M20"/>
</dbReference>
<evidence type="ECO:0000256" key="2">
    <source>
        <dbReference type="ARBA" id="ARBA00022723"/>
    </source>
</evidence>
<dbReference type="STRING" id="469383.Cwoe_0219"/>
<dbReference type="eggNOG" id="COG0624">
    <property type="taxonomic scope" value="Bacteria"/>
</dbReference>
<dbReference type="SUPFAM" id="SSF55031">
    <property type="entry name" value="Bacterial exopeptidase dimerisation domain"/>
    <property type="match status" value="1"/>
</dbReference>
<keyword evidence="4" id="KW-0862">Zinc</keyword>
<dbReference type="PANTHER" id="PTHR43808:SF9">
    <property type="entry name" value="BLL0789 PROTEIN"/>
    <property type="match status" value="1"/>
</dbReference>
<dbReference type="EMBL" id="CP001854">
    <property type="protein sequence ID" value="ADB48655.1"/>
    <property type="molecule type" value="Genomic_DNA"/>
</dbReference>
<dbReference type="Gene3D" id="3.40.630.10">
    <property type="entry name" value="Zn peptidases"/>
    <property type="match status" value="1"/>
</dbReference>
<dbReference type="HOGENOM" id="CLU_021802_7_0_11"/>
<evidence type="ECO:0000313" key="6">
    <source>
        <dbReference type="EMBL" id="ADB48655.1"/>
    </source>
</evidence>
<evidence type="ECO:0000259" key="5">
    <source>
        <dbReference type="Pfam" id="PF07687"/>
    </source>
</evidence>
<dbReference type="Pfam" id="PF01546">
    <property type="entry name" value="Peptidase_M20"/>
    <property type="match status" value="1"/>
</dbReference>
<dbReference type="GO" id="GO:0046872">
    <property type="term" value="F:metal ion binding"/>
    <property type="evidence" value="ECO:0007669"/>
    <property type="project" value="UniProtKB-KW"/>
</dbReference>
<organism evidence="6 7">
    <name type="scientific">Conexibacter woesei (strain DSM 14684 / CCUG 47730 / CIP 108061 / JCM 11494 / NBRC 100937 / ID131577)</name>
    <dbReference type="NCBI Taxonomy" id="469383"/>
    <lineage>
        <taxon>Bacteria</taxon>
        <taxon>Bacillati</taxon>
        <taxon>Actinomycetota</taxon>
        <taxon>Thermoleophilia</taxon>
        <taxon>Solirubrobacterales</taxon>
        <taxon>Conexibacteraceae</taxon>
        <taxon>Conexibacter</taxon>
    </lineage>
</organism>
<comment type="cofactor">
    <cofactor evidence="1">
        <name>Zn(2+)</name>
        <dbReference type="ChEBI" id="CHEBI:29105"/>
    </cofactor>
</comment>
<gene>
    <name evidence="6" type="ordered locus">Cwoe_0219</name>
</gene>
<reference evidence="7" key="2">
    <citation type="submission" date="2010-01" db="EMBL/GenBank/DDBJ databases">
        <title>The complete genome of Conexibacter woesei DSM 14684.</title>
        <authorList>
            <consortium name="US DOE Joint Genome Institute (JGI-PGF)"/>
            <person name="Lucas S."/>
            <person name="Copeland A."/>
            <person name="Lapidus A."/>
            <person name="Glavina del Rio T."/>
            <person name="Dalin E."/>
            <person name="Tice H."/>
            <person name="Bruce D."/>
            <person name="Goodwin L."/>
            <person name="Pitluck S."/>
            <person name="Kyrpides N."/>
            <person name="Mavromatis K."/>
            <person name="Ivanova N."/>
            <person name="Mikhailova N."/>
            <person name="Chertkov O."/>
            <person name="Brettin T."/>
            <person name="Detter J.C."/>
            <person name="Han C."/>
            <person name="Larimer F."/>
            <person name="Land M."/>
            <person name="Hauser L."/>
            <person name="Markowitz V."/>
            <person name="Cheng J.-F."/>
            <person name="Hugenholtz P."/>
            <person name="Woyke T."/>
            <person name="Wu D."/>
            <person name="Pukall R."/>
            <person name="Steenblock K."/>
            <person name="Schneider S."/>
            <person name="Klenk H.-P."/>
            <person name="Eisen J.A."/>
        </authorList>
    </citation>
    <scope>NUCLEOTIDE SEQUENCE [LARGE SCALE GENOMIC DNA]</scope>
    <source>
        <strain evidence="7">DSM 14684 / CIP 108061 / JCM 11494 / NBRC 100937 / ID131577</strain>
    </source>
</reference>
<dbReference type="Pfam" id="PF07687">
    <property type="entry name" value="M20_dimer"/>
    <property type="match status" value="1"/>
</dbReference>
<reference evidence="6 7" key="1">
    <citation type="journal article" date="2010" name="Stand. Genomic Sci.">
        <title>Complete genome sequence of Conexibacter woesei type strain (ID131577).</title>
        <authorList>
            <person name="Pukall R."/>
            <person name="Lapidus A."/>
            <person name="Glavina Del Rio T."/>
            <person name="Copeland A."/>
            <person name="Tice H."/>
            <person name="Cheng J.-F."/>
            <person name="Lucas S."/>
            <person name="Chen F."/>
            <person name="Nolan M."/>
            <person name="Bruce D."/>
            <person name="Goodwin L."/>
            <person name="Pitluck S."/>
            <person name="Mavromatis K."/>
            <person name="Ivanova N."/>
            <person name="Ovchinnikova G."/>
            <person name="Pati A."/>
            <person name="Chen A."/>
            <person name="Palaniappan K."/>
            <person name="Land M."/>
            <person name="Hauser L."/>
            <person name="Chang Y.-J."/>
            <person name="Jeffries C.D."/>
            <person name="Chain P."/>
            <person name="Meincke L."/>
            <person name="Sims D."/>
            <person name="Brettin T."/>
            <person name="Detter J.C."/>
            <person name="Rohde M."/>
            <person name="Goeker M."/>
            <person name="Bristow J."/>
            <person name="Eisen J.A."/>
            <person name="Markowitz V."/>
            <person name="Kyrpides N.C."/>
            <person name="Klenk H.-P."/>
            <person name="Hugenholtz P."/>
        </authorList>
    </citation>
    <scope>NUCLEOTIDE SEQUENCE [LARGE SCALE GENOMIC DNA]</scope>
    <source>
        <strain evidence="7">DSM 14684 / CIP 108061 / JCM 11494 / NBRC 100937 / ID131577</strain>
    </source>
</reference>
<keyword evidence="3" id="KW-0378">Hydrolase</keyword>
<keyword evidence="2" id="KW-0479">Metal-binding</keyword>
<dbReference type="PANTHER" id="PTHR43808">
    <property type="entry name" value="ACETYLORNITHINE DEACETYLASE"/>
    <property type="match status" value="1"/>
</dbReference>
<dbReference type="InterPro" id="IPR011650">
    <property type="entry name" value="Peptidase_M20_dimer"/>
</dbReference>
<dbReference type="AlphaFoldDB" id="D3F577"/>
<keyword evidence="7" id="KW-1185">Reference proteome</keyword>
<evidence type="ECO:0000256" key="1">
    <source>
        <dbReference type="ARBA" id="ARBA00001947"/>
    </source>
</evidence>
<evidence type="ECO:0000313" key="7">
    <source>
        <dbReference type="Proteomes" id="UP000008229"/>
    </source>
</evidence>
<dbReference type="PROSITE" id="PS00758">
    <property type="entry name" value="ARGE_DAPE_CPG2_1"/>
    <property type="match status" value="1"/>
</dbReference>
<dbReference type="InterPro" id="IPR001261">
    <property type="entry name" value="ArgE/DapE_CS"/>
</dbReference>
<dbReference type="GO" id="GO:0016787">
    <property type="term" value="F:hydrolase activity"/>
    <property type="evidence" value="ECO:0007669"/>
    <property type="project" value="UniProtKB-KW"/>
</dbReference>
<name>D3F577_CONWI</name>
<evidence type="ECO:0000256" key="3">
    <source>
        <dbReference type="ARBA" id="ARBA00022801"/>
    </source>
</evidence>
<dbReference type="InterPro" id="IPR050072">
    <property type="entry name" value="Peptidase_M20A"/>
</dbReference>